<organism evidence="1 2">
    <name type="scientific">Kitasatospora viridis</name>
    <dbReference type="NCBI Taxonomy" id="281105"/>
    <lineage>
        <taxon>Bacteria</taxon>
        <taxon>Bacillati</taxon>
        <taxon>Actinomycetota</taxon>
        <taxon>Actinomycetes</taxon>
        <taxon>Kitasatosporales</taxon>
        <taxon>Streptomycetaceae</taxon>
        <taxon>Kitasatospora</taxon>
    </lineage>
</organism>
<dbReference type="InterPro" id="IPR011033">
    <property type="entry name" value="PRC_barrel-like_sf"/>
</dbReference>
<name>A0A561SEG2_9ACTN</name>
<comment type="caution">
    <text evidence="1">The sequence shown here is derived from an EMBL/GenBank/DDBJ whole genome shotgun (WGS) entry which is preliminary data.</text>
</comment>
<dbReference type="AlphaFoldDB" id="A0A561SEG2"/>
<accession>A0A561SEG2</accession>
<dbReference type="Gene3D" id="2.30.30.240">
    <property type="entry name" value="PRC-barrel domain"/>
    <property type="match status" value="1"/>
</dbReference>
<evidence type="ECO:0000313" key="1">
    <source>
        <dbReference type="EMBL" id="TWF73252.1"/>
    </source>
</evidence>
<proteinExistence type="predicted"/>
<dbReference type="OrthoDB" id="510842at2"/>
<keyword evidence="2" id="KW-1185">Reference proteome</keyword>
<sequence length="211" mass="22631">MNTPVPYRIGDQVHCADGECEPLDRVVIDPVAGRATHLVVAGRLVPVDLVEPVEVGDGLRLRCTRAAVERLDPAEETYYLPAGAGLAGYAPEETLLLPYYGLGAGGAGLTPSLLLPDGSPALEVRERIPAGEVQIRHGDRVEAMDGAVGRVQGLVVDPRDHGVTHVLLQEGHLWGRKTVAIPLRETEWRGGQVNVRLSKAELAELPAVELR</sequence>
<dbReference type="SUPFAM" id="SSF50346">
    <property type="entry name" value="PRC-barrel domain"/>
    <property type="match status" value="1"/>
</dbReference>
<evidence type="ECO:0000313" key="2">
    <source>
        <dbReference type="Proteomes" id="UP000317940"/>
    </source>
</evidence>
<protein>
    <recommendedName>
        <fullName evidence="3">PRC-barrel domain protein</fullName>
    </recommendedName>
</protein>
<dbReference type="EMBL" id="VIWT01000006">
    <property type="protein sequence ID" value="TWF73252.1"/>
    <property type="molecule type" value="Genomic_DNA"/>
</dbReference>
<reference evidence="1 2" key="1">
    <citation type="submission" date="2019-06" db="EMBL/GenBank/DDBJ databases">
        <title>Sequencing the genomes of 1000 actinobacteria strains.</title>
        <authorList>
            <person name="Klenk H.-P."/>
        </authorList>
    </citation>
    <scope>NUCLEOTIDE SEQUENCE [LARGE SCALE GENOMIC DNA]</scope>
    <source>
        <strain evidence="1 2">DSM 44826</strain>
    </source>
</reference>
<gene>
    <name evidence="1" type="ORF">FHX73_16403</name>
</gene>
<evidence type="ECO:0008006" key="3">
    <source>
        <dbReference type="Google" id="ProtNLM"/>
    </source>
</evidence>
<dbReference type="RefSeq" id="WP_145911205.1">
    <property type="nucleotide sequence ID" value="NZ_BAAAMZ010000005.1"/>
</dbReference>
<dbReference type="Proteomes" id="UP000317940">
    <property type="component" value="Unassembled WGS sequence"/>
</dbReference>